<dbReference type="EMBL" id="VUMD01000001">
    <property type="protein sequence ID" value="MSS35262.1"/>
    <property type="molecule type" value="Genomic_DNA"/>
</dbReference>
<gene>
    <name evidence="3" type="ORF">FYJ39_01355</name>
</gene>
<proteinExistence type="predicted"/>
<sequence>MKKIRPIILAMFMFLMVLSVTACGSKNSNTQTTTGASQSSTSAASSTTPSTSSMNTTSEGATKEGIINGVVDDVEKGMDAAGNSMESGARESTTAADTTHSATETSR</sequence>
<evidence type="ECO:0000256" key="2">
    <source>
        <dbReference type="SAM" id="SignalP"/>
    </source>
</evidence>
<evidence type="ECO:0000313" key="4">
    <source>
        <dbReference type="Proteomes" id="UP000429958"/>
    </source>
</evidence>
<reference evidence="3 4" key="1">
    <citation type="submission" date="2019-08" db="EMBL/GenBank/DDBJ databases">
        <title>In-depth cultivation of the pig gut microbiome towards novel bacterial diversity and tailored functional studies.</title>
        <authorList>
            <person name="Wylensek D."/>
            <person name="Hitch T.C.A."/>
            <person name="Clavel T."/>
        </authorList>
    </citation>
    <scope>NUCLEOTIDE SEQUENCE [LARGE SCALE GENOMIC DNA]</scope>
    <source>
        <strain evidence="3 4">WCA-389-WT-23D1</strain>
    </source>
</reference>
<comment type="caution">
    <text evidence="3">The sequence shown here is derived from an EMBL/GenBank/DDBJ whole genome shotgun (WGS) entry which is preliminary data.</text>
</comment>
<dbReference type="RefSeq" id="WP_154470669.1">
    <property type="nucleotide sequence ID" value="NZ_DBEWUL010000159.1"/>
</dbReference>
<feature type="compositionally biased region" description="Low complexity" evidence="1">
    <location>
        <begin position="92"/>
        <end position="107"/>
    </location>
</feature>
<evidence type="ECO:0000313" key="3">
    <source>
        <dbReference type="EMBL" id="MSS35262.1"/>
    </source>
</evidence>
<accession>A0A7X2NI54</accession>
<dbReference type="PROSITE" id="PS51257">
    <property type="entry name" value="PROKAR_LIPOPROTEIN"/>
    <property type="match status" value="1"/>
</dbReference>
<feature type="signal peptide" evidence="2">
    <location>
        <begin position="1"/>
        <end position="22"/>
    </location>
</feature>
<dbReference type="AlphaFoldDB" id="A0A7X2NI54"/>
<keyword evidence="4" id="KW-1185">Reference proteome</keyword>
<name>A0A7X2NI54_9CLOT</name>
<feature type="compositionally biased region" description="Low complexity" evidence="1">
    <location>
        <begin position="27"/>
        <end position="58"/>
    </location>
</feature>
<feature type="region of interest" description="Disordered" evidence="1">
    <location>
        <begin position="25"/>
        <end position="107"/>
    </location>
</feature>
<feature type="chain" id="PRO_5039696074" evidence="2">
    <location>
        <begin position="23"/>
        <end position="107"/>
    </location>
</feature>
<protein>
    <submittedName>
        <fullName evidence="3">Uncharacterized protein</fullName>
    </submittedName>
</protein>
<evidence type="ECO:0000256" key="1">
    <source>
        <dbReference type="SAM" id="MobiDB-lite"/>
    </source>
</evidence>
<keyword evidence="2" id="KW-0732">Signal</keyword>
<organism evidence="3 4">
    <name type="scientific">Clostridium porci</name>
    <dbReference type="NCBI Taxonomy" id="2605778"/>
    <lineage>
        <taxon>Bacteria</taxon>
        <taxon>Bacillati</taxon>
        <taxon>Bacillota</taxon>
        <taxon>Clostridia</taxon>
        <taxon>Eubacteriales</taxon>
        <taxon>Clostridiaceae</taxon>
        <taxon>Clostridium</taxon>
    </lineage>
</organism>
<dbReference type="Proteomes" id="UP000429958">
    <property type="component" value="Unassembled WGS sequence"/>
</dbReference>